<organism evidence="2 3">
    <name type="scientific">Amycolatopsis mediterranei (strain S699)</name>
    <name type="common">Nocardia mediterranei</name>
    <dbReference type="NCBI Taxonomy" id="713604"/>
    <lineage>
        <taxon>Bacteria</taxon>
        <taxon>Bacillati</taxon>
        <taxon>Actinomycetota</taxon>
        <taxon>Actinomycetes</taxon>
        <taxon>Pseudonocardiales</taxon>
        <taxon>Pseudonocardiaceae</taxon>
        <taxon>Amycolatopsis</taxon>
    </lineage>
</organism>
<dbReference type="InterPro" id="IPR007061">
    <property type="entry name" value="MST-like"/>
</dbReference>
<evidence type="ECO:0000313" key="2">
    <source>
        <dbReference type="EMBL" id="AEK45669.1"/>
    </source>
</evidence>
<feature type="region of interest" description="Disordered" evidence="1">
    <location>
        <begin position="145"/>
        <end position="187"/>
    </location>
</feature>
<dbReference type="Proteomes" id="UP000006138">
    <property type="component" value="Chromosome"/>
</dbReference>
<accession>A0A9R0UC48</accession>
<dbReference type="RefSeq" id="WP_014467551.1">
    <property type="nucleotide sequence ID" value="NC_017186.1"/>
</dbReference>
<gene>
    <name evidence="2" type="ordered locus">RAM_35980</name>
</gene>
<evidence type="ECO:0000256" key="1">
    <source>
        <dbReference type="SAM" id="MobiDB-lite"/>
    </source>
</evidence>
<dbReference type="AlphaFoldDB" id="A0A9R0UC48"/>
<reference evidence="2 3" key="1">
    <citation type="journal article" date="2011" name="J. Bacteriol.">
        <title>Whole genome sequence of the rifamycin B-producing strain Amycolatopsis mediterranei S699.</title>
        <authorList>
            <person name="Verma M."/>
            <person name="Kaur J."/>
            <person name="Kumar M."/>
            <person name="Kumari K."/>
            <person name="Saxena A."/>
            <person name="Anand S."/>
            <person name="Nigam A."/>
            <person name="Ravi V."/>
            <person name="Raghuvanshi S."/>
            <person name="Khurana P."/>
            <person name="Tyagi A.K."/>
            <person name="Khurana J.P."/>
            <person name="Lal R."/>
        </authorList>
    </citation>
    <scope>NUCLEOTIDE SEQUENCE [LARGE SCALE GENOMIC DNA]</scope>
    <source>
        <strain evidence="2 3">S699</strain>
    </source>
</reference>
<dbReference type="SUPFAM" id="SSF109854">
    <property type="entry name" value="DinB/YfiT-like putative metalloenzymes"/>
    <property type="match status" value="1"/>
</dbReference>
<sequence>MSEKNTLPAFLRAQRAGVLAILDGLGEEALTTAVLPSGWTPLGVVEHLGDAEWHWSQEIVTGTAGPPTGEHAPRTPAAAFAYYREQCRRSDEIFAATPLSATPRGRHPDPLGDEITDLRGVVLHLIEETARHIGHLDVCGSCSTAPPGWARARTAPSNTTRSTGRRPCRGSSPRRSAGSARPPAGGR</sequence>
<dbReference type="InterPro" id="IPR034660">
    <property type="entry name" value="DinB/YfiT-like"/>
</dbReference>
<keyword evidence="3" id="KW-1185">Reference proteome</keyword>
<dbReference type="GeneID" id="92877025"/>
<protein>
    <submittedName>
        <fullName evidence="2">Uncharacterized protein</fullName>
    </submittedName>
</protein>
<dbReference type="EMBL" id="CP002896">
    <property type="protein sequence ID" value="AEK45669.1"/>
    <property type="molecule type" value="Genomic_DNA"/>
</dbReference>
<feature type="compositionally biased region" description="Low complexity" evidence="1">
    <location>
        <begin position="169"/>
        <end position="187"/>
    </location>
</feature>
<dbReference type="KEGG" id="amn:RAM_35980"/>
<evidence type="ECO:0000313" key="3">
    <source>
        <dbReference type="Proteomes" id="UP000006138"/>
    </source>
</evidence>
<proteinExistence type="predicted"/>
<dbReference type="Pfam" id="PF04978">
    <property type="entry name" value="MST"/>
    <property type="match status" value="1"/>
</dbReference>
<dbReference type="Gene3D" id="1.20.120.450">
    <property type="entry name" value="dinb family like domain"/>
    <property type="match status" value="1"/>
</dbReference>
<name>A0A9R0UC48_AMYMS</name>